<proteinExistence type="predicted"/>
<evidence type="ECO:0000313" key="3">
    <source>
        <dbReference type="Proteomes" id="UP001595975"/>
    </source>
</evidence>
<reference evidence="3" key="1">
    <citation type="journal article" date="2019" name="Int. J. Syst. Evol. Microbiol.">
        <title>The Global Catalogue of Microorganisms (GCM) 10K type strain sequencing project: providing services to taxonomists for standard genome sequencing and annotation.</title>
        <authorList>
            <consortium name="The Broad Institute Genomics Platform"/>
            <consortium name="The Broad Institute Genome Sequencing Center for Infectious Disease"/>
            <person name="Wu L."/>
            <person name="Ma J."/>
        </authorList>
    </citation>
    <scope>NUCLEOTIDE SEQUENCE [LARGE SCALE GENOMIC DNA]</scope>
    <source>
        <strain evidence="3">CGMCC 4.1437</strain>
    </source>
</reference>
<feature type="region of interest" description="Disordered" evidence="1">
    <location>
        <begin position="137"/>
        <end position="158"/>
    </location>
</feature>
<evidence type="ECO:0000256" key="1">
    <source>
        <dbReference type="SAM" id="MobiDB-lite"/>
    </source>
</evidence>
<accession>A0ABW0X4G4</accession>
<dbReference type="EMBL" id="JBHSOF010000019">
    <property type="protein sequence ID" value="MFC5664638.1"/>
    <property type="molecule type" value="Genomic_DNA"/>
</dbReference>
<comment type="caution">
    <text evidence="2">The sequence shown here is derived from an EMBL/GenBank/DDBJ whole genome shotgun (WGS) entry which is preliminary data.</text>
</comment>
<organism evidence="2 3">
    <name type="scientific">Kitasatospora misakiensis</name>
    <dbReference type="NCBI Taxonomy" id="67330"/>
    <lineage>
        <taxon>Bacteria</taxon>
        <taxon>Bacillati</taxon>
        <taxon>Actinomycetota</taxon>
        <taxon>Actinomycetes</taxon>
        <taxon>Kitasatosporales</taxon>
        <taxon>Streptomycetaceae</taxon>
        <taxon>Kitasatospora</taxon>
    </lineage>
</organism>
<sequence length="189" mass="20474">MASHDFSAITLPPGPELASPGYGKRCAPGELPREAGDFAHLPVREAYLANMIDRFPEGAAMDVKSLAAFNPLYGQQAVRTALNNLSAAGHLRRVRERVGADRSQWVFRTYFSRTPRGDGWWNHFIATGEALPEAALPEAARPREESTDVQPPPPEETPAYRALADLGVADRRLALSAADCAALEPLAAE</sequence>
<evidence type="ECO:0008006" key="4">
    <source>
        <dbReference type="Google" id="ProtNLM"/>
    </source>
</evidence>
<name>A0ABW0X4G4_9ACTN</name>
<gene>
    <name evidence="2" type="ORF">ACFP3U_16790</name>
</gene>
<evidence type="ECO:0000313" key="2">
    <source>
        <dbReference type="EMBL" id="MFC5664638.1"/>
    </source>
</evidence>
<protein>
    <recommendedName>
        <fullName evidence="4">MarR family transcriptional regulator</fullName>
    </recommendedName>
</protein>
<keyword evidence="3" id="KW-1185">Reference proteome</keyword>
<dbReference type="RefSeq" id="WP_380226334.1">
    <property type="nucleotide sequence ID" value="NZ_JBHSOF010000019.1"/>
</dbReference>
<dbReference type="Proteomes" id="UP001595975">
    <property type="component" value="Unassembled WGS sequence"/>
</dbReference>